<reference evidence="2" key="1">
    <citation type="journal article" date="2023" name="G3 (Bethesda)">
        <title>Genome assembly and association tests identify interacting loci associated with vigor, precocity, and sex in interspecific pistachio rootstocks.</title>
        <authorList>
            <person name="Palmer W."/>
            <person name="Jacygrad E."/>
            <person name="Sagayaradj S."/>
            <person name="Cavanaugh K."/>
            <person name="Han R."/>
            <person name="Bertier L."/>
            <person name="Beede B."/>
            <person name="Kafkas S."/>
            <person name="Golino D."/>
            <person name="Preece J."/>
            <person name="Michelmore R."/>
        </authorList>
    </citation>
    <scope>NUCLEOTIDE SEQUENCE [LARGE SCALE GENOMIC DNA]</scope>
</reference>
<gene>
    <name evidence="1" type="ORF">Pint_32021</name>
</gene>
<accession>A0ACC0XQ39</accession>
<protein>
    <submittedName>
        <fullName evidence="1">Uncharacterized protein</fullName>
    </submittedName>
</protein>
<name>A0ACC0XQ39_9ROSI</name>
<evidence type="ECO:0000313" key="2">
    <source>
        <dbReference type="Proteomes" id="UP001163603"/>
    </source>
</evidence>
<evidence type="ECO:0000313" key="1">
    <source>
        <dbReference type="EMBL" id="KAJ0020788.1"/>
    </source>
</evidence>
<keyword evidence="2" id="KW-1185">Reference proteome</keyword>
<proteinExistence type="predicted"/>
<dbReference type="EMBL" id="CM047746">
    <property type="protein sequence ID" value="KAJ0020788.1"/>
    <property type="molecule type" value="Genomic_DNA"/>
</dbReference>
<comment type="caution">
    <text evidence="1">The sequence shown here is derived from an EMBL/GenBank/DDBJ whole genome shotgun (WGS) entry which is preliminary data.</text>
</comment>
<sequence length="538" mass="60112">MISSTLFVQWLLLIFIVISISVTSTSAKIPRLSPVRGTILLDPEILSAPISEDFQTFFYTQTLDHFTYRPESYSTFQQRYVINFKYWGGSNSNAPIFAYLGAEAPIDGDLSIIGFLPENALRFKALLVYIEHRYYGKSIPFASREEALNNASTIGYFSSAQAIADYAEIILHIKKKYQAEDSPVIVVGGSYGGMLASWFRLKYPHVALGALASSAPILYFDDITPQNGYYSVVTRDFREASETCYRTILKSWSEIDKVASTPNGLSILSEKFRTCKPLKESSELKDFLDSTYAIAAQYNQPPEYPVTMVCGGIDGAPPETDLLGKIFAGVVGFRGNKSCYVNAPRNESETSVGWQWQSFWLKRNNEMVMPIARDNKTMFPPMPFNISSFIDECSQSYGVPPRPHWVTSYYGGHDIKLILQRFSSNIIFSNGLRDPYSSGGVLKDISDSVVAVHTVNGSHCLDILPANATSDPDWLVKQRKIEVEIIEGWIAKYNKGSPNIQAVNVITTAGNCIVNQSQKLCISSKYLIKSKFNMCPLR</sequence>
<dbReference type="Proteomes" id="UP001163603">
    <property type="component" value="Chromosome 11"/>
</dbReference>
<organism evidence="1 2">
    <name type="scientific">Pistacia integerrima</name>
    <dbReference type="NCBI Taxonomy" id="434235"/>
    <lineage>
        <taxon>Eukaryota</taxon>
        <taxon>Viridiplantae</taxon>
        <taxon>Streptophyta</taxon>
        <taxon>Embryophyta</taxon>
        <taxon>Tracheophyta</taxon>
        <taxon>Spermatophyta</taxon>
        <taxon>Magnoliopsida</taxon>
        <taxon>eudicotyledons</taxon>
        <taxon>Gunneridae</taxon>
        <taxon>Pentapetalae</taxon>
        <taxon>rosids</taxon>
        <taxon>malvids</taxon>
        <taxon>Sapindales</taxon>
        <taxon>Anacardiaceae</taxon>
        <taxon>Pistacia</taxon>
    </lineage>
</organism>